<sequence>MKFIGLNSVVCILICCVVAWTISAGVMQDDVTQGNDHPKLIEIIKFLVNYFKARNTVVMPEGVQRIMTTVFGNDTWEVEINFYYRHRNTDCNCSVIINENEMYLEKFQCLPISLPEC</sequence>
<evidence type="ECO:0000256" key="1">
    <source>
        <dbReference type="SAM" id="SignalP"/>
    </source>
</evidence>
<keyword evidence="1" id="KW-0732">Signal</keyword>
<evidence type="ECO:0000313" key="2">
    <source>
        <dbReference type="EMBL" id="KAK6640484.1"/>
    </source>
</evidence>
<reference evidence="2 3" key="1">
    <citation type="submission" date="2023-09" db="EMBL/GenBank/DDBJ databases">
        <title>Genomes of two closely related lineages of the louse Polyplax serrata with different host specificities.</title>
        <authorList>
            <person name="Martinu J."/>
            <person name="Tarabai H."/>
            <person name="Stefka J."/>
            <person name="Hypsa V."/>
        </authorList>
    </citation>
    <scope>NUCLEOTIDE SEQUENCE [LARGE SCALE GENOMIC DNA]</scope>
    <source>
        <strain evidence="2">98ZLc_SE</strain>
    </source>
</reference>
<keyword evidence="3" id="KW-1185">Reference proteome</keyword>
<feature type="signal peptide" evidence="1">
    <location>
        <begin position="1"/>
        <end position="19"/>
    </location>
</feature>
<accession>A0ABR1BEG3</accession>
<evidence type="ECO:0000313" key="3">
    <source>
        <dbReference type="Proteomes" id="UP001359485"/>
    </source>
</evidence>
<gene>
    <name evidence="2" type="ORF">RUM44_012179</name>
</gene>
<dbReference type="Proteomes" id="UP001359485">
    <property type="component" value="Unassembled WGS sequence"/>
</dbReference>
<feature type="chain" id="PRO_5046772741" evidence="1">
    <location>
        <begin position="20"/>
        <end position="117"/>
    </location>
</feature>
<organism evidence="2 3">
    <name type="scientific">Polyplax serrata</name>
    <name type="common">Common mouse louse</name>
    <dbReference type="NCBI Taxonomy" id="468196"/>
    <lineage>
        <taxon>Eukaryota</taxon>
        <taxon>Metazoa</taxon>
        <taxon>Ecdysozoa</taxon>
        <taxon>Arthropoda</taxon>
        <taxon>Hexapoda</taxon>
        <taxon>Insecta</taxon>
        <taxon>Pterygota</taxon>
        <taxon>Neoptera</taxon>
        <taxon>Paraneoptera</taxon>
        <taxon>Psocodea</taxon>
        <taxon>Troctomorpha</taxon>
        <taxon>Phthiraptera</taxon>
        <taxon>Anoplura</taxon>
        <taxon>Polyplacidae</taxon>
        <taxon>Polyplax</taxon>
    </lineage>
</organism>
<dbReference type="EMBL" id="JAWJWF010000001">
    <property type="protein sequence ID" value="KAK6640484.1"/>
    <property type="molecule type" value="Genomic_DNA"/>
</dbReference>
<comment type="caution">
    <text evidence="2">The sequence shown here is derived from an EMBL/GenBank/DDBJ whole genome shotgun (WGS) entry which is preliminary data.</text>
</comment>
<protein>
    <submittedName>
        <fullName evidence="2">Uncharacterized protein</fullName>
    </submittedName>
</protein>
<name>A0ABR1BEG3_POLSC</name>
<proteinExistence type="predicted"/>